<name>A0ABP6Z8X4_9ACTN</name>
<dbReference type="Proteomes" id="UP001501074">
    <property type="component" value="Unassembled WGS sequence"/>
</dbReference>
<protein>
    <submittedName>
        <fullName evidence="2">Uncharacterized protein</fullName>
    </submittedName>
</protein>
<accession>A0ABP6Z8X4</accession>
<feature type="compositionally biased region" description="Basic and acidic residues" evidence="1">
    <location>
        <begin position="63"/>
        <end position="77"/>
    </location>
</feature>
<comment type="caution">
    <text evidence="2">The sequence shown here is derived from an EMBL/GenBank/DDBJ whole genome shotgun (WGS) entry which is preliminary data.</text>
</comment>
<proteinExistence type="predicted"/>
<gene>
    <name evidence="2" type="ORF">GCM10022223_10940</name>
</gene>
<keyword evidence="3" id="KW-1185">Reference proteome</keyword>
<organism evidence="2 3">
    <name type="scientific">Kineosporia mesophila</name>
    <dbReference type="NCBI Taxonomy" id="566012"/>
    <lineage>
        <taxon>Bacteria</taxon>
        <taxon>Bacillati</taxon>
        <taxon>Actinomycetota</taxon>
        <taxon>Actinomycetes</taxon>
        <taxon>Kineosporiales</taxon>
        <taxon>Kineosporiaceae</taxon>
        <taxon>Kineosporia</taxon>
    </lineage>
</organism>
<evidence type="ECO:0000313" key="3">
    <source>
        <dbReference type="Proteomes" id="UP001501074"/>
    </source>
</evidence>
<evidence type="ECO:0000313" key="2">
    <source>
        <dbReference type="EMBL" id="GAA3597595.1"/>
    </source>
</evidence>
<feature type="region of interest" description="Disordered" evidence="1">
    <location>
        <begin position="55"/>
        <end position="77"/>
    </location>
</feature>
<reference evidence="3" key="1">
    <citation type="journal article" date="2019" name="Int. J. Syst. Evol. Microbiol.">
        <title>The Global Catalogue of Microorganisms (GCM) 10K type strain sequencing project: providing services to taxonomists for standard genome sequencing and annotation.</title>
        <authorList>
            <consortium name="The Broad Institute Genomics Platform"/>
            <consortium name="The Broad Institute Genome Sequencing Center for Infectious Disease"/>
            <person name="Wu L."/>
            <person name="Ma J."/>
        </authorList>
    </citation>
    <scope>NUCLEOTIDE SEQUENCE [LARGE SCALE GENOMIC DNA]</scope>
    <source>
        <strain evidence="3">JCM 16902</strain>
    </source>
</reference>
<evidence type="ECO:0000256" key="1">
    <source>
        <dbReference type="SAM" id="MobiDB-lite"/>
    </source>
</evidence>
<sequence length="119" mass="12706">MEVVEYPGAPTLLTAAVAIAGSSPVNTTECGRMPNQVGVSRKVMAAGVAANPRPGRNFQRCLSEPEDRGAHGSREQTWVREGRTTALPRLCGRAVSYRVDPHVGLVVPPDAIRDSGPFR</sequence>
<dbReference type="EMBL" id="BAAAZO010000002">
    <property type="protein sequence ID" value="GAA3597595.1"/>
    <property type="molecule type" value="Genomic_DNA"/>
</dbReference>